<comment type="similarity">
    <text evidence="2">Belongs to the universal stress protein A family.</text>
</comment>
<gene>
    <name evidence="6" type="ORF">FCS21_14320</name>
</gene>
<keyword evidence="3" id="KW-0963">Cytoplasm</keyword>
<reference evidence="6 7" key="1">
    <citation type="submission" date="2019-05" db="EMBL/GenBank/DDBJ databases">
        <title>Colwellia ponticola sp. nov., isolated from seawater.</title>
        <authorList>
            <person name="Yoon J.-H."/>
        </authorList>
    </citation>
    <scope>NUCLEOTIDE SEQUENCE [LARGE SCALE GENOMIC DNA]</scope>
    <source>
        <strain evidence="6 7">OISW-25</strain>
    </source>
</reference>
<comment type="function">
    <text evidence="4">Required for resistance to DNA-damaging agents.</text>
</comment>
<evidence type="ECO:0000256" key="3">
    <source>
        <dbReference type="ARBA" id="ARBA00022490"/>
    </source>
</evidence>
<dbReference type="InterPro" id="IPR006016">
    <property type="entry name" value="UspA"/>
</dbReference>
<protein>
    <submittedName>
        <fullName evidence="6">Universal stress protein</fullName>
    </submittedName>
</protein>
<sequence>MINEQLVWFIDGRYFYNTITLDKIITLATAHQQPLKIIIDVRVKSTERWYWHSINKDTSSVNKELATINTKKQDLLDALATKAIEAEVIVTQSADHITVINTELAKKNNSLLILEDTPPKKRHPLFQALTEINSPVLLLSNSPWKKPLNIIGAVDPLHENDRPAHIDDSIVKQLKAWHKALSAQWTLVHCCYISSVLYEYKNKVLLMHKEGLQEFAEQFLVKKTQYILLEGLPEEALKAFINKNNIDILCIGLVNRSMLDKLWVGSTTSHFLYEPPCDLLLIKQ</sequence>
<dbReference type="PANTHER" id="PTHR47892">
    <property type="entry name" value="UNIVERSAL STRESS PROTEIN E"/>
    <property type="match status" value="1"/>
</dbReference>
<name>A0A8H2JJL4_9GAMM</name>
<dbReference type="AlphaFoldDB" id="A0A8H2JJL4"/>
<dbReference type="SUPFAM" id="SSF52402">
    <property type="entry name" value="Adenine nucleotide alpha hydrolases-like"/>
    <property type="match status" value="1"/>
</dbReference>
<dbReference type="Gene3D" id="3.40.50.12370">
    <property type="match status" value="1"/>
</dbReference>
<proteinExistence type="inferred from homology"/>
<dbReference type="PANTHER" id="PTHR47892:SF1">
    <property type="entry name" value="UNIVERSAL STRESS PROTEIN E"/>
    <property type="match status" value="1"/>
</dbReference>
<evidence type="ECO:0000256" key="4">
    <source>
        <dbReference type="ARBA" id="ARBA00037131"/>
    </source>
</evidence>
<accession>A0A8H2JJL4</accession>
<comment type="caution">
    <text evidence="6">The sequence shown here is derived from an EMBL/GenBank/DDBJ whole genome shotgun (WGS) entry which is preliminary data.</text>
</comment>
<keyword evidence="7" id="KW-1185">Reference proteome</keyword>
<evidence type="ECO:0000313" key="6">
    <source>
        <dbReference type="EMBL" id="TMM42517.1"/>
    </source>
</evidence>
<dbReference type="RefSeq" id="WP_138624244.1">
    <property type="nucleotide sequence ID" value="NZ_SZVP01000017.1"/>
</dbReference>
<evidence type="ECO:0000259" key="5">
    <source>
        <dbReference type="Pfam" id="PF00582"/>
    </source>
</evidence>
<evidence type="ECO:0000313" key="7">
    <source>
        <dbReference type="Proteomes" id="UP000307702"/>
    </source>
</evidence>
<dbReference type="GO" id="GO:0005737">
    <property type="term" value="C:cytoplasm"/>
    <property type="evidence" value="ECO:0007669"/>
    <property type="project" value="UniProtKB-SubCell"/>
</dbReference>
<comment type="subcellular location">
    <subcellularLocation>
        <location evidence="1">Cytoplasm</location>
    </subcellularLocation>
</comment>
<dbReference type="OrthoDB" id="239260at2"/>
<organism evidence="6 7">
    <name type="scientific">Colwellia ponticola</name>
    <dbReference type="NCBI Taxonomy" id="2304625"/>
    <lineage>
        <taxon>Bacteria</taxon>
        <taxon>Pseudomonadati</taxon>
        <taxon>Pseudomonadota</taxon>
        <taxon>Gammaproteobacteria</taxon>
        <taxon>Alteromonadales</taxon>
        <taxon>Colwelliaceae</taxon>
        <taxon>Colwellia</taxon>
    </lineage>
</organism>
<feature type="domain" description="UspA" evidence="5">
    <location>
        <begin position="198"/>
        <end position="283"/>
    </location>
</feature>
<dbReference type="EMBL" id="SZVP01000017">
    <property type="protein sequence ID" value="TMM42517.1"/>
    <property type="molecule type" value="Genomic_DNA"/>
</dbReference>
<dbReference type="Pfam" id="PF00582">
    <property type="entry name" value="Usp"/>
    <property type="match status" value="1"/>
</dbReference>
<evidence type="ECO:0000256" key="2">
    <source>
        <dbReference type="ARBA" id="ARBA00008791"/>
    </source>
</evidence>
<evidence type="ECO:0000256" key="1">
    <source>
        <dbReference type="ARBA" id="ARBA00004496"/>
    </source>
</evidence>
<dbReference type="Proteomes" id="UP000307702">
    <property type="component" value="Unassembled WGS sequence"/>
</dbReference>